<dbReference type="CDD" id="cd00093">
    <property type="entry name" value="HTH_XRE"/>
    <property type="match status" value="1"/>
</dbReference>
<gene>
    <name evidence="3" type="ORF">IAA28_07545</name>
</gene>
<dbReference type="Pfam" id="PF01381">
    <property type="entry name" value="HTH_3"/>
    <property type="match status" value="1"/>
</dbReference>
<dbReference type="PANTHER" id="PTHR46797">
    <property type="entry name" value="HTH-TYPE TRANSCRIPTIONAL REGULATOR"/>
    <property type="match status" value="1"/>
</dbReference>
<dbReference type="InterPro" id="IPR010982">
    <property type="entry name" value="Lambda_DNA-bd_dom_sf"/>
</dbReference>
<dbReference type="SUPFAM" id="SSF47413">
    <property type="entry name" value="lambda repressor-like DNA-binding domains"/>
    <property type="match status" value="1"/>
</dbReference>
<dbReference type="Proteomes" id="UP000886780">
    <property type="component" value="Unassembled WGS sequence"/>
</dbReference>
<protein>
    <submittedName>
        <fullName evidence="3">Helix-turn-helix domain-containing protein</fullName>
    </submittedName>
</protein>
<evidence type="ECO:0000313" key="4">
    <source>
        <dbReference type="Proteomes" id="UP000886780"/>
    </source>
</evidence>
<dbReference type="PANTHER" id="PTHR46797:SF19">
    <property type="entry name" value="BLL2473 PROTEIN"/>
    <property type="match status" value="1"/>
</dbReference>
<reference evidence="3" key="2">
    <citation type="submission" date="2021-04" db="EMBL/GenBank/DDBJ databases">
        <authorList>
            <person name="Gilroy R."/>
        </authorList>
    </citation>
    <scope>NUCLEOTIDE SEQUENCE</scope>
    <source>
        <strain evidence="3">ChiGjej4B4-12881</strain>
    </source>
</reference>
<dbReference type="Gene3D" id="1.10.260.40">
    <property type="entry name" value="lambda repressor-like DNA-binding domains"/>
    <property type="match status" value="1"/>
</dbReference>
<evidence type="ECO:0000259" key="2">
    <source>
        <dbReference type="PROSITE" id="PS50943"/>
    </source>
</evidence>
<evidence type="ECO:0000256" key="1">
    <source>
        <dbReference type="ARBA" id="ARBA00023125"/>
    </source>
</evidence>
<sequence length="184" mass="20377">MEDLNIGKKVQKLRLQSGISVRKLSSIAGITPSMLSQIENEQVNPSINTLRAIASALNAPLYYFFKEDAEDSPVVTPDTRKTIGRKGEPDVLYELLTPDTRGTIEFCMMVIPANSSSDSTRRSHTGEEVAFLYSGESVDLEIDSRIFTLRQGDSVRIPPESLHIWHNKGNAPVQVIFAITPPSF</sequence>
<proteinExistence type="predicted"/>
<feature type="domain" description="HTH cro/C1-type" evidence="2">
    <location>
        <begin position="10"/>
        <end position="64"/>
    </location>
</feature>
<dbReference type="InterPro" id="IPR013096">
    <property type="entry name" value="Cupin_2"/>
</dbReference>
<dbReference type="AlphaFoldDB" id="A0A9D2AWD1"/>
<dbReference type="CDD" id="cd02209">
    <property type="entry name" value="cupin_XRE_C"/>
    <property type="match status" value="1"/>
</dbReference>
<keyword evidence="1" id="KW-0238">DNA-binding</keyword>
<dbReference type="GO" id="GO:0003700">
    <property type="term" value="F:DNA-binding transcription factor activity"/>
    <property type="evidence" value="ECO:0007669"/>
    <property type="project" value="TreeGrafter"/>
</dbReference>
<dbReference type="SMART" id="SM00530">
    <property type="entry name" value="HTH_XRE"/>
    <property type="match status" value="1"/>
</dbReference>
<dbReference type="InterPro" id="IPR014710">
    <property type="entry name" value="RmlC-like_jellyroll"/>
</dbReference>
<dbReference type="SUPFAM" id="SSF51182">
    <property type="entry name" value="RmlC-like cupins"/>
    <property type="match status" value="1"/>
</dbReference>
<comment type="caution">
    <text evidence="3">The sequence shown here is derived from an EMBL/GenBank/DDBJ whole genome shotgun (WGS) entry which is preliminary data.</text>
</comment>
<dbReference type="InterPro" id="IPR011051">
    <property type="entry name" value="RmlC_Cupin_sf"/>
</dbReference>
<accession>A0A9D2AWD1</accession>
<evidence type="ECO:0000313" key="3">
    <source>
        <dbReference type="EMBL" id="HIX52642.1"/>
    </source>
</evidence>
<dbReference type="GO" id="GO:0003677">
    <property type="term" value="F:DNA binding"/>
    <property type="evidence" value="ECO:0007669"/>
    <property type="project" value="UniProtKB-KW"/>
</dbReference>
<dbReference type="PROSITE" id="PS50943">
    <property type="entry name" value="HTH_CROC1"/>
    <property type="match status" value="1"/>
</dbReference>
<dbReference type="Gene3D" id="2.60.120.10">
    <property type="entry name" value="Jelly Rolls"/>
    <property type="match status" value="1"/>
</dbReference>
<dbReference type="GO" id="GO:0005829">
    <property type="term" value="C:cytosol"/>
    <property type="evidence" value="ECO:0007669"/>
    <property type="project" value="TreeGrafter"/>
</dbReference>
<dbReference type="InterPro" id="IPR001387">
    <property type="entry name" value="Cro/C1-type_HTH"/>
</dbReference>
<reference evidence="3" key="1">
    <citation type="journal article" date="2021" name="PeerJ">
        <title>Extensive microbial diversity within the chicken gut microbiome revealed by metagenomics and culture.</title>
        <authorList>
            <person name="Gilroy R."/>
            <person name="Ravi A."/>
            <person name="Getino M."/>
            <person name="Pursley I."/>
            <person name="Horton D.L."/>
            <person name="Alikhan N.F."/>
            <person name="Baker D."/>
            <person name="Gharbi K."/>
            <person name="Hall N."/>
            <person name="Watson M."/>
            <person name="Adriaenssens E.M."/>
            <person name="Foster-Nyarko E."/>
            <person name="Jarju S."/>
            <person name="Secka A."/>
            <person name="Antonio M."/>
            <person name="Oren A."/>
            <person name="Chaudhuri R.R."/>
            <person name="La Ragione R."/>
            <person name="Hildebrand F."/>
            <person name="Pallen M.J."/>
        </authorList>
    </citation>
    <scope>NUCLEOTIDE SEQUENCE</scope>
    <source>
        <strain evidence="3">ChiGjej4B4-12881</strain>
    </source>
</reference>
<dbReference type="Pfam" id="PF07883">
    <property type="entry name" value="Cupin_2"/>
    <property type="match status" value="1"/>
</dbReference>
<dbReference type="InterPro" id="IPR050807">
    <property type="entry name" value="TransReg_Diox_bact_type"/>
</dbReference>
<organism evidence="3 4">
    <name type="scientific">Candidatus Lachnoclostridium stercoripullorum</name>
    <dbReference type="NCBI Taxonomy" id="2838635"/>
    <lineage>
        <taxon>Bacteria</taxon>
        <taxon>Bacillati</taxon>
        <taxon>Bacillota</taxon>
        <taxon>Clostridia</taxon>
        <taxon>Lachnospirales</taxon>
        <taxon>Lachnospiraceae</taxon>
    </lineage>
</organism>
<name>A0A9D2AWD1_9FIRM</name>
<dbReference type="EMBL" id="DXEU01000136">
    <property type="protein sequence ID" value="HIX52642.1"/>
    <property type="molecule type" value="Genomic_DNA"/>
</dbReference>